<evidence type="ECO:0008006" key="4">
    <source>
        <dbReference type="Google" id="ProtNLM"/>
    </source>
</evidence>
<proteinExistence type="predicted"/>
<feature type="transmembrane region" description="Helical" evidence="1">
    <location>
        <begin position="31"/>
        <end position="55"/>
    </location>
</feature>
<protein>
    <recommendedName>
        <fullName evidence="4">Phospholipase C/D domain-containing protein</fullName>
    </recommendedName>
</protein>
<keyword evidence="1" id="KW-0472">Membrane</keyword>
<keyword evidence="1" id="KW-1133">Transmembrane helix</keyword>
<evidence type="ECO:0000313" key="2">
    <source>
        <dbReference type="EMBL" id="OGY55797.1"/>
    </source>
</evidence>
<reference evidence="2 3" key="1">
    <citation type="journal article" date="2016" name="Nat. Commun.">
        <title>Thousands of microbial genomes shed light on interconnected biogeochemical processes in an aquifer system.</title>
        <authorList>
            <person name="Anantharaman K."/>
            <person name="Brown C.T."/>
            <person name="Hug L.A."/>
            <person name="Sharon I."/>
            <person name="Castelle C.J."/>
            <person name="Probst A.J."/>
            <person name="Thomas B.C."/>
            <person name="Singh A."/>
            <person name="Wilkins M.J."/>
            <person name="Karaoz U."/>
            <person name="Brodie E.L."/>
            <person name="Williams K.H."/>
            <person name="Hubbard S.S."/>
            <person name="Banfield J.F."/>
        </authorList>
    </citation>
    <scope>NUCLEOTIDE SEQUENCE [LARGE SCALE GENOMIC DNA]</scope>
</reference>
<gene>
    <name evidence="2" type="ORF">A2912_01070</name>
</gene>
<dbReference type="Proteomes" id="UP000178122">
    <property type="component" value="Unassembled WGS sequence"/>
</dbReference>
<feature type="transmembrane region" description="Helical" evidence="1">
    <location>
        <begin position="111"/>
        <end position="129"/>
    </location>
</feature>
<dbReference type="EMBL" id="MHIN01000004">
    <property type="protein sequence ID" value="OGY55797.1"/>
    <property type="molecule type" value="Genomic_DNA"/>
</dbReference>
<organism evidence="2 3">
    <name type="scientific">Candidatus Buchananbacteria bacterium RIFCSPLOWO2_01_FULL_40_23b</name>
    <dbReference type="NCBI Taxonomy" id="1797544"/>
    <lineage>
        <taxon>Bacteria</taxon>
        <taxon>Candidatus Buchananiibacteriota</taxon>
    </lineage>
</organism>
<evidence type="ECO:0000256" key="1">
    <source>
        <dbReference type="SAM" id="Phobius"/>
    </source>
</evidence>
<accession>A0A1G1YWM0</accession>
<comment type="caution">
    <text evidence="2">The sequence shown here is derived from an EMBL/GenBank/DDBJ whole genome shotgun (WGS) entry which is preliminary data.</text>
</comment>
<name>A0A1G1YWM0_9BACT</name>
<evidence type="ECO:0000313" key="3">
    <source>
        <dbReference type="Proteomes" id="UP000178122"/>
    </source>
</evidence>
<sequence length="176" mass="20484">MDILAHSIWSALVAKSINLNKKKKLSLLKTALWGIFPDLFSFTLLFIVLFIGTLFGTTPVPDHNNIEPAMRNGSISIITEVLYEFSHSLIIFAIILLVLYVSTGKVIWEMLGWGLHIIIDIFTHSYKFYPTPFLWPFSEFRYDGISWSQSWFQIINYSAMIIVFGIIWWCEKKKKR</sequence>
<feature type="transmembrane region" description="Helical" evidence="1">
    <location>
        <begin position="149"/>
        <end position="170"/>
    </location>
</feature>
<keyword evidence="1" id="KW-0812">Transmembrane</keyword>
<dbReference type="AlphaFoldDB" id="A0A1G1YWM0"/>